<name>A0ABQ3EY27_9ACTN</name>
<organism evidence="1 2">
    <name type="scientific">Streptomyces cirratus</name>
    <dbReference type="NCBI Taxonomy" id="68187"/>
    <lineage>
        <taxon>Bacteria</taxon>
        <taxon>Bacillati</taxon>
        <taxon>Actinomycetota</taxon>
        <taxon>Actinomycetes</taxon>
        <taxon>Kitasatosporales</taxon>
        <taxon>Streptomycetaceae</taxon>
        <taxon>Streptomyces</taxon>
    </lineage>
</organism>
<reference evidence="2" key="1">
    <citation type="journal article" date="2019" name="Int. J. Syst. Evol. Microbiol.">
        <title>The Global Catalogue of Microorganisms (GCM) 10K type strain sequencing project: providing services to taxonomists for standard genome sequencing and annotation.</title>
        <authorList>
            <consortium name="The Broad Institute Genomics Platform"/>
            <consortium name="The Broad Institute Genome Sequencing Center for Infectious Disease"/>
            <person name="Wu L."/>
            <person name="Ma J."/>
        </authorList>
    </citation>
    <scope>NUCLEOTIDE SEQUENCE [LARGE SCALE GENOMIC DNA]</scope>
    <source>
        <strain evidence="2">JCM 4738</strain>
    </source>
</reference>
<evidence type="ECO:0000313" key="2">
    <source>
        <dbReference type="Proteomes" id="UP000642673"/>
    </source>
</evidence>
<sequence>MGLAARQDGANMISHPVEGALIALQRRALGACDTYQLDRIDRALDELLRNPSDESTPAEYRVRSAMGHAYETLERRRAIAPYTAPEAADAEHGVVDQGYPVVEFFEWLRREPGISPAYRTVLQALAQGEDAESLAAQQGQPVPRMRERISRARNRARRLWAASVLSE</sequence>
<gene>
    <name evidence="1" type="ORF">GCM10010347_49110</name>
</gene>
<dbReference type="Proteomes" id="UP000642673">
    <property type="component" value="Unassembled WGS sequence"/>
</dbReference>
<evidence type="ECO:0000313" key="1">
    <source>
        <dbReference type="EMBL" id="GHB72949.1"/>
    </source>
</evidence>
<keyword evidence="2" id="KW-1185">Reference proteome</keyword>
<protein>
    <submittedName>
        <fullName evidence="1">Uncharacterized protein</fullName>
    </submittedName>
</protein>
<comment type="caution">
    <text evidence="1">The sequence shown here is derived from an EMBL/GenBank/DDBJ whole genome shotgun (WGS) entry which is preliminary data.</text>
</comment>
<accession>A0ABQ3EY27</accession>
<proteinExistence type="predicted"/>
<dbReference type="EMBL" id="BMVP01000011">
    <property type="protein sequence ID" value="GHB72949.1"/>
    <property type="molecule type" value="Genomic_DNA"/>
</dbReference>